<dbReference type="Gene3D" id="3.30.565.10">
    <property type="entry name" value="Histidine kinase-like ATPase, C-terminal domain"/>
    <property type="match status" value="1"/>
</dbReference>
<accession>A0ABY9RQ76</accession>
<reference evidence="4 5" key="1">
    <citation type="submission" date="2023-09" db="EMBL/GenBank/DDBJ databases">
        <title>Complete genome of Streptomyces roseicoloratus T14.</title>
        <authorList>
            <person name="Bashizi T."/>
            <person name="Kim M.-J."/>
            <person name="Lee G."/>
            <person name="Tagele S.B."/>
            <person name="Shin J.-H."/>
        </authorList>
    </citation>
    <scope>NUCLEOTIDE SEQUENCE [LARGE SCALE GENOMIC DNA]</scope>
    <source>
        <strain evidence="4 5">T14</strain>
    </source>
</reference>
<evidence type="ECO:0000313" key="5">
    <source>
        <dbReference type="Proteomes" id="UP001250858"/>
    </source>
</evidence>
<gene>
    <name evidence="4" type="ORF">RGF97_05065</name>
</gene>
<dbReference type="InterPro" id="IPR050267">
    <property type="entry name" value="Anti-sigma-factor_SerPK"/>
</dbReference>
<proteinExistence type="predicted"/>
<protein>
    <submittedName>
        <fullName evidence="4">ATP-binding protein</fullName>
    </submittedName>
</protein>
<dbReference type="PANTHER" id="PTHR35526">
    <property type="entry name" value="ANTI-SIGMA-F FACTOR RSBW-RELATED"/>
    <property type="match status" value="1"/>
</dbReference>
<dbReference type="InterPro" id="IPR003594">
    <property type="entry name" value="HATPase_dom"/>
</dbReference>
<evidence type="ECO:0000256" key="2">
    <source>
        <dbReference type="SAM" id="MobiDB-lite"/>
    </source>
</evidence>
<keyword evidence="4" id="KW-0067">ATP-binding</keyword>
<keyword evidence="4" id="KW-0547">Nucleotide-binding</keyword>
<dbReference type="GO" id="GO:0005524">
    <property type="term" value="F:ATP binding"/>
    <property type="evidence" value="ECO:0007669"/>
    <property type="project" value="UniProtKB-KW"/>
</dbReference>
<dbReference type="RefSeq" id="WP_246095355.1">
    <property type="nucleotide sequence ID" value="NZ_CP133762.1"/>
</dbReference>
<feature type="region of interest" description="Disordered" evidence="2">
    <location>
        <begin position="1"/>
        <end position="38"/>
    </location>
</feature>
<keyword evidence="5" id="KW-1185">Reference proteome</keyword>
<feature type="domain" description="Histidine kinase/HSP90-like ATPase" evidence="3">
    <location>
        <begin position="80"/>
        <end position="160"/>
    </location>
</feature>
<dbReference type="SUPFAM" id="SSF55874">
    <property type="entry name" value="ATPase domain of HSP90 chaperone/DNA topoisomerase II/histidine kinase"/>
    <property type="match status" value="1"/>
</dbReference>
<name>A0ABY9RQ76_9ACTN</name>
<dbReference type="Pfam" id="PF13581">
    <property type="entry name" value="HATPase_c_2"/>
    <property type="match status" value="1"/>
</dbReference>
<dbReference type="InterPro" id="IPR036890">
    <property type="entry name" value="HATPase_C_sf"/>
</dbReference>
<keyword evidence="1" id="KW-0723">Serine/threonine-protein kinase</keyword>
<dbReference type="Proteomes" id="UP001250858">
    <property type="component" value="Chromosome"/>
</dbReference>
<organism evidence="4 5">
    <name type="scientific">Streptomyces roseicoloratus</name>
    <dbReference type="NCBI Taxonomy" id="2508722"/>
    <lineage>
        <taxon>Bacteria</taxon>
        <taxon>Bacillati</taxon>
        <taxon>Actinomycetota</taxon>
        <taxon>Actinomycetes</taxon>
        <taxon>Kitasatosporales</taxon>
        <taxon>Streptomycetaceae</taxon>
        <taxon>Streptomyces</taxon>
    </lineage>
</organism>
<evidence type="ECO:0000259" key="3">
    <source>
        <dbReference type="Pfam" id="PF13581"/>
    </source>
</evidence>
<dbReference type="CDD" id="cd16936">
    <property type="entry name" value="HATPase_RsbW-like"/>
    <property type="match status" value="1"/>
</dbReference>
<evidence type="ECO:0000313" key="4">
    <source>
        <dbReference type="EMBL" id="WMX44349.1"/>
    </source>
</evidence>
<dbReference type="PANTHER" id="PTHR35526:SF3">
    <property type="entry name" value="ANTI-SIGMA-F FACTOR RSBW"/>
    <property type="match status" value="1"/>
</dbReference>
<evidence type="ECO:0000256" key="1">
    <source>
        <dbReference type="ARBA" id="ARBA00022527"/>
    </source>
</evidence>
<sequence>MRRGDTRNGGAEDPAGTEGTGNAGVPADEWRDVPPDELPPLARQQQVRRLLLNSAAGAVTRCRDFTYEALTDWGWLPAAVPEDQERAEDVLLLVSEVVTNACLHADGPEELVLRHSAGRLRVEVYDGNPAHPRARVPRSPAMPGGHGLMVLDRLAGAWGSEAKPNGAPGKVVWLEVRRPSPPPWLRLPRD</sequence>
<keyword evidence="1" id="KW-0808">Transferase</keyword>
<keyword evidence="1" id="KW-0418">Kinase</keyword>
<dbReference type="EMBL" id="CP133762">
    <property type="protein sequence ID" value="WMX44349.1"/>
    <property type="molecule type" value="Genomic_DNA"/>
</dbReference>